<dbReference type="GO" id="GO:0004715">
    <property type="term" value="F:non-membrane spanning protein tyrosine kinase activity"/>
    <property type="evidence" value="ECO:0007669"/>
    <property type="project" value="UniProtKB-EC"/>
</dbReference>
<dbReference type="AlphaFoldDB" id="A0A2P2HZ32"/>
<evidence type="ECO:0000256" key="12">
    <source>
        <dbReference type="RuleBase" id="RU362096"/>
    </source>
</evidence>
<name>A0A2P2HZ32_9CRUS</name>
<evidence type="ECO:0000256" key="5">
    <source>
        <dbReference type="ARBA" id="ARBA00022777"/>
    </source>
</evidence>
<dbReference type="PRINTS" id="PR00109">
    <property type="entry name" value="TYRKINASE"/>
</dbReference>
<keyword evidence="6 11" id="KW-0067">ATP-binding</keyword>
<feature type="compositionally biased region" description="Polar residues" evidence="13">
    <location>
        <begin position="64"/>
        <end position="95"/>
    </location>
</feature>
<dbReference type="GO" id="GO:0005737">
    <property type="term" value="C:cytoplasm"/>
    <property type="evidence" value="ECO:0007669"/>
    <property type="project" value="UniProtKB-SubCell"/>
</dbReference>
<dbReference type="PANTHER" id="PTHR24418">
    <property type="entry name" value="TYROSINE-PROTEIN KINASE"/>
    <property type="match status" value="1"/>
</dbReference>
<feature type="compositionally biased region" description="Polar residues" evidence="13">
    <location>
        <begin position="135"/>
        <end position="151"/>
    </location>
</feature>
<dbReference type="SUPFAM" id="SSF81995">
    <property type="entry name" value="beta-sandwich domain of Sec23/24"/>
    <property type="match status" value="1"/>
</dbReference>
<evidence type="ECO:0000256" key="1">
    <source>
        <dbReference type="ARBA" id="ARBA00004496"/>
    </source>
</evidence>
<keyword evidence="3 12" id="KW-0808">Transferase</keyword>
<comment type="catalytic activity">
    <reaction evidence="9 12">
        <text>L-tyrosyl-[protein] + ATP = O-phospho-L-tyrosyl-[protein] + ADP + H(+)</text>
        <dbReference type="Rhea" id="RHEA:10596"/>
        <dbReference type="Rhea" id="RHEA-COMP:10136"/>
        <dbReference type="Rhea" id="RHEA-COMP:20101"/>
        <dbReference type="ChEBI" id="CHEBI:15378"/>
        <dbReference type="ChEBI" id="CHEBI:30616"/>
        <dbReference type="ChEBI" id="CHEBI:46858"/>
        <dbReference type="ChEBI" id="CHEBI:61978"/>
        <dbReference type="ChEBI" id="CHEBI:456216"/>
        <dbReference type="EC" id="2.7.10.2"/>
    </reaction>
</comment>
<protein>
    <recommendedName>
        <fullName evidence="12">Tyrosine-protein kinase</fullName>
        <ecNumber evidence="12">2.7.10.2</ecNumber>
    </recommendedName>
</protein>
<feature type="compositionally biased region" description="Polar residues" evidence="13">
    <location>
        <begin position="165"/>
        <end position="202"/>
    </location>
</feature>
<evidence type="ECO:0000256" key="3">
    <source>
        <dbReference type="ARBA" id="ARBA00022679"/>
    </source>
</evidence>
<evidence type="ECO:0000256" key="4">
    <source>
        <dbReference type="ARBA" id="ARBA00022741"/>
    </source>
</evidence>
<feature type="domain" description="Protein kinase" evidence="15">
    <location>
        <begin position="435"/>
        <end position="680"/>
    </location>
</feature>
<feature type="compositionally biased region" description="Low complexity" evidence="13">
    <location>
        <begin position="237"/>
        <end position="255"/>
    </location>
</feature>
<comment type="subcellular location">
    <subcellularLocation>
        <location evidence="1">Cytoplasm</location>
    </subcellularLocation>
</comment>
<dbReference type="InterPro" id="IPR011009">
    <property type="entry name" value="Kinase-like_dom_sf"/>
</dbReference>
<feature type="compositionally biased region" description="Basic and acidic residues" evidence="13">
    <location>
        <begin position="1"/>
        <end position="14"/>
    </location>
</feature>
<dbReference type="EMBL" id="IACF01001326">
    <property type="protein sequence ID" value="LAB67038.1"/>
    <property type="molecule type" value="mRNA"/>
</dbReference>
<evidence type="ECO:0000256" key="7">
    <source>
        <dbReference type="ARBA" id="ARBA00022999"/>
    </source>
</evidence>
<feature type="compositionally biased region" description="Low complexity" evidence="13">
    <location>
        <begin position="153"/>
        <end position="164"/>
    </location>
</feature>
<feature type="compositionally biased region" description="Polar residues" evidence="13">
    <location>
        <begin position="212"/>
        <end position="236"/>
    </location>
</feature>
<feature type="region of interest" description="Disordered" evidence="13">
    <location>
        <begin position="55"/>
        <end position="262"/>
    </location>
</feature>
<reference evidence="16" key="1">
    <citation type="journal article" date="2018" name="Biosci. Biotechnol. Biochem.">
        <title>Polysaccharide hydrolase of the hadal zone amphipods Hirondellea gigas.</title>
        <authorList>
            <person name="Kobayashi H."/>
            <person name="Nagahama T."/>
            <person name="Arai W."/>
            <person name="Sasagawa Y."/>
            <person name="Umeda M."/>
            <person name="Hayashi T."/>
            <person name="Nikaido I."/>
            <person name="Watanabe H."/>
            <person name="Oguri K."/>
            <person name="Kitazato H."/>
            <person name="Fujioka K."/>
            <person name="Kido Y."/>
            <person name="Takami H."/>
        </authorList>
    </citation>
    <scope>NUCLEOTIDE SEQUENCE</scope>
    <source>
        <tissue evidence="16">Whole body</tissue>
    </source>
</reference>
<dbReference type="SMART" id="SM00252">
    <property type="entry name" value="SH2"/>
    <property type="match status" value="1"/>
</dbReference>
<dbReference type="InterPro" id="IPR020635">
    <property type="entry name" value="Tyr_kinase_cat_dom"/>
</dbReference>
<feature type="domain" description="SH2" evidence="14">
    <location>
        <begin position="319"/>
        <end position="408"/>
    </location>
</feature>
<sequence length="689" mass="76893">MDRVAVPAHPHEAPHNTSSNSVPHSNNWGTAGSAATLPHAPLLHSNTLHQHHYHYQVQQHNRTRSNSGRDGLLNTSTDSTGSNNWRPTDQAALSINASSYTAPPPPPSQSHNNISSNNTTSTNNQYLSQNNSSATSNQCPPHNTSNNTQYVAQKPLQQQQLQQPISSVAGHSSQNYHPSVQPNSTVGPNFNNPLSSHPNSGGNFYPGAPTYHPQQPNTTPSYNSASQASNPSSYIPQQQQQQQQQQHHLQQQKQQTGQSYTTGTADLNSSFCSNSNLNTSFGPVSMSSIGVSNSSTVASNHPAADMDNNKEVNLKSALWFHSKITRDEAEQLLQPRKDGLFLVRESTNFPGDYTLCVCYQSKVEHYRVIYENNRLTIDREEFFNHLTELVQHYEKEADGLCTHLVRALPSQAALEYEDRVEAFKDGGWEINKDDITIGNSIGKGEFGDVVLGDWLGKKVAVKRLKDNCRAAEQLLEEASLMTSLTHENLVVLMGLVFKEQSILLVTEYMSKGSLVDYLRSRGRLHVTKKDQIMFACDTAAGMSYLESRNVVHRDLAARNVLISQDDVAKVCDFGLAKATDTECDAVKFPIKWTAPEALRRNLFSNKSDMWSFGILLWEIYSFGRVPYPKIPLAEVTKHVMRGYRMEAPDNCPDDVYKIMKEAWQMESDTRPTFEEIHKRLLDIKQTTPA</sequence>
<dbReference type="FunFam" id="1.10.510.10:FF:000272">
    <property type="entry name" value="Tyrosine-protein kinase"/>
    <property type="match status" value="1"/>
</dbReference>
<accession>A0A2P2HZ32</accession>
<dbReference type="PRINTS" id="PR00401">
    <property type="entry name" value="SH2DOMAIN"/>
</dbReference>
<dbReference type="SUPFAM" id="SSF56112">
    <property type="entry name" value="Protein kinase-like (PK-like)"/>
    <property type="match status" value="1"/>
</dbReference>
<dbReference type="Pfam" id="PF00017">
    <property type="entry name" value="SH2"/>
    <property type="match status" value="1"/>
</dbReference>
<evidence type="ECO:0000259" key="15">
    <source>
        <dbReference type="PROSITE" id="PS50011"/>
    </source>
</evidence>
<evidence type="ECO:0000256" key="6">
    <source>
        <dbReference type="ARBA" id="ARBA00022840"/>
    </source>
</evidence>
<evidence type="ECO:0000256" key="8">
    <source>
        <dbReference type="ARBA" id="ARBA00023137"/>
    </source>
</evidence>
<dbReference type="SUPFAM" id="SSF55550">
    <property type="entry name" value="SH2 domain"/>
    <property type="match status" value="1"/>
</dbReference>
<keyword evidence="8 12" id="KW-0829">Tyrosine-protein kinase</keyword>
<evidence type="ECO:0000256" key="2">
    <source>
        <dbReference type="ARBA" id="ARBA00022490"/>
    </source>
</evidence>
<evidence type="ECO:0000256" key="9">
    <source>
        <dbReference type="ARBA" id="ARBA00051245"/>
    </source>
</evidence>
<dbReference type="InterPro" id="IPR050198">
    <property type="entry name" value="Non-receptor_tyrosine_kinases"/>
</dbReference>
<evidence type="ECO:0000256" key="10">
    <source>
        <dbReference type="PROSITE-ProRule" id="PRU00191"/>
    </source>
</evidence>
<dbReference type="InterPro" id="IPR036860">
    <property type="entry name" value="SH2_dom_sf"/>
</dbReference>
<evidence type="ECO:0000256" key="13">
    <source>
        <dbReference type="SAM" id="MobiDB-lite"/>
    </source>
</evidence>
<evidence type="ECO:0000313" key="16">
    <source>
        <dbReference type="EMBL" id="LAB67038.1"/>
    </source>
</evidence>
<feature type="compositionally biased region" description="Low complexity" evidence="13">
    <location>
        <begin position="109"/>
        <end position="134"/>
    </location>
</feature>
<feature type="region of interest" description="Disordered" evidence="13">
    <location>
        <begin position="1"/>
        <end position="36"/>
    </location>
</feature>
<dbReference type="GO" id="GO:0005524">
    <property type="term" value="F:ATP binding"/>
    <property type="evidence" value="ECO:0007669"/>
    <property type="project" value="UniProtKB-UniRule"/>
</dbReference>
<proteinExistence type="evidence at transcript level"/>
<comment type="similarity">
    <text evidence="12">Belongs to the protein kinase superfamily. Tyr protein kinase family.</text>
</comment>
<organism evidence="16">
    <name type="scientific">Hirondellea gigas</name>
    <dbReference type="NCBI Taxonomy" id="1518452"/>
    <lineage>
        <taxon>Eukaryota</taxon>
        <taxon>Metazoa</taxon>
        <taxon>Ecdysozoa</taxon>
        <taxon>Arthropoda</taxon>
        <taxon>Crustacea</taxon>
        <taxon>Multicrustacea</taxon>
        <taxon>Malacostraca</taxon>
        <taxon>Eumalacostraca</taxon>
        <taxon>Peracarida</taxon>
        <taxon>Amphipoda</taxon>
        <taxon>Amphilochidea</taxon>
        <taxon>Lysianassida</taxon>
        <taxon>Lysianassidira</taxon>
        <taxon>Lysianassoidea</taxon>
        <taxon>Lysianassidae</taxon>
        <taxon>Hirondellea</taxon>
    </lineage>
</organism>
<dbReference type="Gene3D" id="1.10.510.10">
    <property type="entry name" value="Transferase(Phosphotransferase) domain 1"/>
    <property type="match status" value="1"/>
</dbReference>
<dbReference type="InterPro" id="IPR001245">
    <property type="entry name" value="Ser-Thr/Tyr_kinase_cat_dom"/>
</dbReference>
<dbReference type="CDD" id="cd09937">
    <property type="entry name" value="SH2_csk_like"/>
    <property type="match status" value="1"/>
</dbReference>
<dbReference type="InterPro" id="IPR000719">
    <property type="entry name" value="Prot_kinase_dom"/>
</dbReference>
<evidence type="ECO:0000256" key="11">
    <source>
        <dbReference type="PROSITE-ProRule" id="PRU10141"/>
    </source>
</evidence>
<dbReference type="EC" id="2.7.10.2" evidence="12"/>
<dbReference type="InterPro" id="IPR017441">
    <property type="entry name" value="Protein_kinase_ATP_BS"/>
</dbReference>
<keyword evidence="5 12" id="KW-0418">Kinase</keyword>
<dbReference type="InterPro" id="IPR035027">
    <property type="entry name" value="Csk-like_SH2"/>
</dbReference>
<dbReference type="PROSITE" id="PS50001">
    <property type="entry name" value="SH2"/>
    <property type="match status" value="1"/>
</dbReference>
<feature type="compositionally biased region" description="Polar residues" evidence="13">
    <location>
        <begin position="15"/>
        <end position="30"/>
    </location>
</feature>
<dbReference type="PROSITE" id="PS00109">
    <property type="entry name" value="PROTEIN_KINASE_TYR"/>
    <property type="match status" value="1"/>
</dbReference>
<dbReference type="InterPro" id="IPR000980">
    <property type="entry name" value="SH2"/>
</dbReference>
<dbReference type="Pfam" id="PF07714">
    <property type="entry name" value="PK_Tyr_Ser-Thr"/>
    <property type="match status" value="1"/>
</dbReference>
<dbReference type="PROSITE" id="PS50011">
    <property type="entry name" value="PROTEIN_KINASE_DOM"/>
    <property type="match status" value="1"/>
</dbReference>
<keyword evidence="2" id="KW-0963">Cytoplasm</keyword>
<dbReference type="GO" id="GO:0002009">
    <property type="term" value="P:morphogenesis of an epithelium"/>
    <property type="evidence" value="ECO:0007669"/>
    <property type="project" value="UniProtKB-ARBA"/>
</dbReference>
<dbReference type="SMART" id="SM00219">
    <property type="entry name" value="TyrKc"/>
    <property type="match status" value="1"/>
</dbReference>
<keyword evidence="7 10" id="KW-0727">SH2 domain</keyword>
<dbReference type="PROSITE" id="PS00107">
    <property type="entry name" value="PROTEIN_KINASE_ATP"/>
    <property type="match status" value="1"/>
</dbReference>
<dbReference type="Gene3D" id="3.30.505.10">
    <property type="entry name" value="SH2 domain"/>
    <property type="match status" value="1"/>
</dbReference>
<feature type="binding site" evidence="11">
    <location>
        <position position="462"/>
    </location>
    <ligand>
        <name>ATP</name>
        <dbReference type="ChEBI" id="CHEBI:30616"/>
    </ligand>
</feature>
<evidence type="ECO:0000259" key="14">
    <source>
        <dbReference type="PROSITE" id="PS50001"/>
    </source>
</evidence>
<dbReference type="InterPro" id="IPR008266">
    <property type="entry name" value="Tyr_kinase_AS"/>
</dbReference>
<keyword evidence="4 11" id="KW-0547">Nucleotide-binding</keyword>
<dbReference type="FunFam" id="3.30.505.10:FF:000023">
    <property type="entry name" value="Tyrosine-protein kinase"/>
    <property type="match status" value="1"/>
</dbReference>